<dbReference type="EMBL" id="JPWA01000016">
    <property type="protein sequence ID" value="RCK05408.1"/>
    <property type="molecule type" value="Genomic_DNA"/>
</dbReference>
<protein>
    <submittedName>
        <fullName evidence="1">Uncharacterized protein</fullName>
    </submittedName>
</protein>
<name>A0A367UAY5_9PROT</name>
<reference evidence="1 2" key="1">
    <citation type="submission" date="2014-07" db="EMBL/GenBank/DDBJ databases">
        <title>Draft genome sequence of Thalassospira xianhensis P-4 (MCCC 1A02616).</title>
        <authorList>
            <person name="Lai Q."/>
            <person name="Shao Z."/>
        </authorList>
    </citation>
    <scope>NUCLEOTIDE SEQUENCE [LARGE SCALE GENOMIC DNA]</scope>
    <source>
        <strain evidence="1 2">MCCC 1A02616</strain>
    </source>
</reference>
<accession>A0A367UAY5</accession>
<evidence type="ECO:0000313" key="2">
    <source>
        <dbReference type="Proteomes" id="UP000252419"/>
    </source>
</evidence>
<comment type="caution">
    <text evidence="1">The sequence shown here is derived from an EMBL/GenBank/DDBJ whole genome shotgun (WGS) entry which is preliminary data.</text>
</comment>
<evidence type="ECO:0000313" key="1">
    <source>
        <dbReference type="EMBL" id="RCK05408.1"/>
    </source>
</evidence>
<proteinExistence type="predicted"/>
<dbReference type="Proteomes" id="UP000252419">
    <property type="component" value="Unassembled WGS sequence"/>
</dbReference>
<organism evidence="1 2">
    <name type="scientific">Thalassospira xianhensis MCCC 1A02616</name>
    <dbReference type="NCBI Taxonomy" id="1177929"/>
    <lineage>
        <taxon>Bacteria</taxon>
        <taxon>Pseudomonadati</taxon>
        <taxon>Pseudomonadota</taxon>
        <taxon>Alphaproteobacteria</taxon>
        <taxon>Rhodospirillales</taxon>
        <taxon>Thalassospiraceae</taxon>
        <taxon>Thalassospira</taxon>
    </lineage>
</organism>
<sequence>MQQAVAGIPDINLAGDAGGIHLIGIGCRCIREDDPACGPIYRVNRLESGLKMPRCHIVSENYA</sequence>
<keyword evidence="2" id="KW-1185">Reference proteome</keyword>
<dbReference type="AlphaFoldDB" id="A0A367UAY5"/>
<gene>
    <name evidence="1" type="ORF">TH5_14510</name>
</gene>